<reference evidence="2" key="1">
    <citation type="submission" date="2023-03" db="EMBL/GenBank/DDBJ databases">
        <title>Massive genome expansion in bonnet fungi (Mycena s.s.) driven by repeated elements and novel gene families across ecological guilds.</title>
        <authorList>
            <consortium name="Lawrence Berkeley National Laboratory"/>
            <person name="Harder C.B."/>
            <person name="Miyauchi S."/>
            <person name="Viragh M."/>
            <person name="Kuo A."/>
            <person name="Thoen E."/>
            <person name="Andreopoulos B."/>
            <person name="Lu D."/>
            <person name="Skrede I."/>
            <person name="Drula E."/>
            <person name="Henrissat B."/>
            <person name="Morin E."/>
            <person name="Kohler A."/>
            <person name="Barry K."/>
            <person name="LaButti K."/>
            <person name="Morin E."/>
            <person name="Salamov A."/>
            <person name="Lipzen A."/>
            <person name="Mereny Z."/>
            <person name="Hegedus B."/>
            <person name="Baldrian P."/>
            <person name="Stursova M."/>
            <person name="Weitz H."/>
            <person name="Taylor A."/>
            <person name="Grigoriev I.V."/>
            <person name="Nagy L.G."/>
            <person name="Martin F."/>
            <person name="Kauserud H."/>
        </authorList>
    </citation>
    <scope>NUCLEOTIDE SEQUENCE</scope>
    <source>
        <strain evidence="2">CBHHK067</strain>
    </source>
</reference>
<dbReference type="Proteomes" id="UP001221757">
    <property type="component" value="Unassembled WGS sequence"/>
</dbReference>
<comment type="caution">
    <text evidence="2">The sequence shown here is derived from an EMBL/GenBank/DDBJ whole genome shotgun (WGS) entry which is preliminary data.</text>
</comment>
<proteinExistence type="predicted"/>
<organism evidence="2 3">
    <name type="scientific">Mycena rosella</name>
    <name type="common">Pink bonnet</name>
    <name type="synonym">Agaricus rosellus</name>
    <dbReference type="NCBI Taxonomy" id="1033263"/>
    <lineage>
        <taxon>Eukaryota</taxon>
        <taxon>Fungi</taxon>
        <taxon>Dikarya</taxon>
        <taxon>Basidiomycota</taxon>
        <taxon>Agaricomycotina</taxon>
        <taxon>Agaricomycetes</taxon>
        <taxon>Agaricomycetidae</taxon>
        <taxon>Agaricales</taxon>
        <taxon>Marasmiineae</taxon>
        <taxon>Mycenaceae</taxon>
        <taxon>Mycena</taxon>
    </lineage>
</organism>
<accession>A0AAD7G5Z9</accession>
<dbReference type="EMBL" id="JARKIE010000236">
    <property type="protein sequence ID" value="KAJ7662985.1"/>
    <property type="molecule type" value="Genomic_DNA"/>
</dbReference>
<feature type="region of interest" description="Disordered" evidence="1">
    <location>
        <begin position="19"/>
        <end position="76"/>
    </location>
</feature>
<dbReference type="AlphaFoldDB" id="A0AAD7G5Z9"/>
<sequence length="113" mass="12341">MLDKLARMCESMRALEREEHVHETAVAQGGEREGEEVHLLEAPSPDSEAEAQVADAPPPRPGASSSGEPTDGTADLAQQLRAMAERLALMEARMQTQDLLEERPPDYTTGPLY</sequence>
<keyword evidence="3" id="KW-1185">Reference proteome</keyword>
<evidence type="ECO:0000313" key="2">
    <source>
        <dbReference type="EMBL" id="KAJ7662985.1"/>
    </source>
</evidence>
<name>A0AAD7G5Z9_MYCRO</name>
<protein>
    <submittedName>
        <fullName evidence="2">Uncharacterized protein</fullName>
    </submittedName>
</protein>
<evidence type="ECO:0000256" key="1">
    <source>
        <dbReference type="SAM" id="MobiDB-lite"/>
    </source>
</evidence>
<feature type="compositionally biased region" description="Basic and acidic residues" evidence="1">
    <location>
        <begin position="30"/>
        <end position="39"/>
    </location>
</feature>
<evidence type="ECO:0000313" key="3">
    <source>
        <dbReference type="Proteomes" id="UP001221757"/>
    </source>
</evidence>
<gene>
    <name evidence="2" type="ORF">B0H17DRAFT_1211795</name>
</gene>